<evidence type="ECO:0000256" key="1">
    <source>
        <dbReference type="PIRSR" id="PIRSR613078-1"/>
    </source>
</evidence>
<dbReference type="InterPro" id="IPR029033">
    <property type="entry name" value="His_PPase_superfam"/>
</dbReference>
<dbReference type="RefSeq" id="WP_052425782.1">
    <property type="nucleotide sequence ID" value="NZ_AXCY01000002.1"/>
</dbReference>
<proteinExistence type="predicted"/>
<dbReference type="Pfam" id="PF00300">
    <property type="entry name" value="His_Phos_1"/>
    <property type="match status" value="1"/>
</dbReference>
<gene>
    <name evidence="3" type="ORF">N868_07240</name>
</gene>
<dbReference type="Gene3D" id="3.40.50.1240">
    <property type="entry name" value="Phosphoglycerate mutase-like"/>
    <property type="match status" value="1"/>
</dbReference>
<dbReference type="PANTHER" id="PTHR48100:SF9">
    <property type="entry name" value="PHOSPHOGLYCERATE MUTASE 2 PARALOG"/>
    <property type="match status" value="1"/>
</dbReference>
<feature type="binding site" evidence="2">
    <location>
        <begin position="21"/>
        <end position="28"/>
    </location>
    <ligand>
        <name>substrate</name>
    </ligand>
</feature>
<organism evidence="3 4">
    <name type="scientific">Cellulomonas carbonis T26</name>
    <dbReference type="NCBI Taxonomy" id="947969"/>
    <lineage>
        <taxon>Bacteria</taxon>
        <taxon>Bacillati</taxon>
        <taxon>Actinomycetota</taxon>
        <taxon>Actinomycetes</taxon>
        <taxon>Micrococcales</taxon>
        <taxon>Cellulomonadaceae</taxon>
        <taxon>Cellulomonas</taxon>
    </lineage>
</organism>
<dbReference type="EMBL" id="AXCY01000002">
    <property type="protein sequence ID" value="KGM12652.1"/>
    <property type="molecule type" value="Genomic_DNA"/>
</dbReference>
<evidence type="ECO:0000313" key="4">
    <source>
        <dbReference type="Proteomes" id="UP000029839"/>
    </source>
</evidence>
<dbReference type="SMART" id="SM00855">
    <property type="entry name" value="PGAM"/>
    <property type="match status" value="1"/>
</dbReference>
<name>A0A0A0BYA0_9CELL</name>
<feature type="active site" description="Tele-phosphohistidine intermediate" evidence="1">
    <location>
        <position position="22"/>
    </location>
</feature>
<keyword evidence="4" id="KW-1185">Reference proteome</keyword>
<dbReference type="SUPFAM" id="SSF53254">
    <property type="entry name" value="Phosphoglycerate mutase-like"/>
    <property type="match status" value="1"/>
</dbReference>
<evidence type="ECO:0000313" key="3">
    <source>
        <dbReference type="EMBL" id="KGM12652.1"/>
    </source>
</evidence>
<accession>A0A0A0BYA0</accession>
<comment type="caution">
    <text evidence="3">The sequence shown here is derived from an EMBL/GenBank/DDBJ whole genome shotgun (WGS) entry which is preliminary data.</text>
</comment>
<dbReference type="GO" id="GO:0005737">
    <property type="term" value="C:cytoplasm"/>
    <property type="evidence" value="ECO:0007669"/>
    <property type="project" value="TreeGrafter"/>
</dbReference>
<dbReference type="InterPro" id="IPR013078">
    <property type="entry name" value="His_Pase_superF_clade-1"/>
</dbReference>
<dbReference type="PANTHER" id="PTHR48100">
    <property type="entry name" value="BROAD-SPECIFICITY PHOSPHATASE YOR283W-RELATED"/>
    <property type="match status" value="1"/>
</dbReference>
<dbReference type="GO" id="GO:0016791">
    <property type="term" value="F:phosphatase activity"/>
    <property type="evidence" value="ECO:0007669"/>
    <property type="project" value="TreeGrafter"/>
</dbReference>
<reference evidence="3 4" key="2">
    <citation type="journal article" date="2015" name="Stand. Genomic Sci.">
        <title>Draft genome sequence of Cellulomonas carbonis T26(T) and comparative analysis of six Cellulomonas genomes.</title>
        <authorList>
            <person name="Zhuang W."/>
            <person name="Zhang S."/>
            <person name="Xia X."/>
            <person name="Wang G."/>
        </authorList>
    </citation>
    <scope>NUCLEOTIDE SEQUENCE [LARGE SCALE GENOMIC DNA]</scope>
    <source>
        <strain evidence="3 4">T26</strain>
    </source>
</reference>
<sequence>MTTDTTVAPTTTGTLTLTLVRHGRTYLNQRRLLQGLSDSPLTRDGREGVRTTARHLAQRRFVAAYSSPSGRAVATAAEILRHHDGVRLRTDPGLREYHFGEYERKHESVLDQVIAWPELVGQIIAGTHPGLPGGEDAATFLGRLREAMARIASAHPDGGEVLVVGHGLALGVWLATVGDGVLVPLPNASVSQVRLTAEGLRVDGVALDVAQQGVLGARPARPLVVAAWA</sequence>
<dbReference type="AlphaFoldDB" id="A0A0A0BYA0"/>
<feature type="active site" description="Proton donor/acceptor" evidence="1">
    <location>
        <position position="96"/>
    </location>
</feature>
<evidence type="ECO:0000256" key="2">
    <source>
        <dbReference type="PIRSR" id="PIRSR613078-2"/>
    </source>
</evidence>
<dbReference type="CDD" id="cd07067">
    <property type="entry name" value="HP_PGM_like"/>
    <property type="match status" value="1"/>
</dbReference>
<dbReference type="InterPro" id="IPR050275">
    <property type="entry name" value="PGM_Phosphatase"/>
</dbReference>
<dbReference type="Proteomes" id="UP000029839">
    <property type="component" value="Unassembled WGS sequence"/>
</dbReference>
<dbReference type="OrthoDB" id="4131070at2"/>
<reference evidence="3 4" key="1">
    <citation type="submission" date="2013-08" db="EMBL/GenBank/DDBJ databases">
        <title>Genome sequencing of Cellulomonas carbonis T26.</title>
        <authorList>
            <person name="Chen F."/>
            <person name="Li Y."/>
            <person name="Wang G."/>
        </authorList>
    </citation>
    <scope>NUCLEOTIDE SEQUENCE [LARGE SCALE GENOMIC DNA]</scope>
    <source>
        <strain evidence="3 4">T26</strain>
    </source>
</reference>
<protein>
    <submittedName>
        <fullName evidence="3">Phosphoglycerate mutase</fullName>
    </submittedName>
</protein>
<feature type="binding site" evidence="2">
    <location>
        <position position="71"/>
    </location>
    <ligand>
        <name>substrate</name>
    </ligand>
</feature>